<proteinExistence type="predicted"/>
<evidence type="ECO:0008006" key="4">
    <source>
        <dbReference type="Google" id="ProtNLM"/>
    </source>
</evidence>
<dbReference type="AlphaFoldDB" id="A0AAW1JCK4"/>
<accession>A0AAW1JCK4</accession>
<protein>
    <recommendedName>
        <fullName evidence="4">Transposase Tc1-like domain-containing protein</fullName>
    </recommendedName>
</protein>
<sequence>MGTRLSFGRHKEDDAAGIRSYSSEANSRNAKGEMENQCEKYEKTSKPTEFGFRIEHLSDDLQRVVSNRCGTRKNLLTKKMKVARLQFAREYANFTLEDWKRKRFCCGWPSANVGSATPYFLKVAWR</sequence>
<keyword evidence="3" id="KW-1185">Reference proteome</keyword>
<comment type="caution">
    <text evidence="2">The sequence shown here is derived from an EMBL/GenBank/DDBJ whole genome shotgun (WGS) entry which is preliminary data.</text>
</comment>
<dbReference type="Proteomes" id="UP001458880">
    <property type="component" value="Unassembled WGS sequence"/>
</dbReference>
<feature type="compositionally biased region" description="Polar residues" evidence="1">
    <location>
        <begin position="20"/>
        <end position="29"/>
    </location>
</feature>
<name>A0AAW1JCK4_POPJA</name>
<feature type="region of interest" description="Disordered" evidence="1">
    <location>
        <begin position="16"/>
        <end position="37"/>
    </location>
</feature>
<evidence type="ECO:0000313" key="2">
    <source>
        <dbReference type="EMBL" id="KAK9700898.1"/>
    </source>
</evidence>
<evidence type="ECO:0000313" key="3">
    <source>
        <dbReference type="Proteomes" id="UP001458880"/>
    </source>
</evidence>
<evidence type="ECO:0000256" key="1">
    <source>
        <dbReference type="SAM" id="MobiDB-lite"/>
    </source>
</evidence>
<gene>
    <name evidence="2" type="ORF">QE152_g30966</name>
</gene>
<dbReference type="EMBL" id="JASPKY010000427">
    <property type="protein sequence ID" value="KAK9700898.1"/>
    <property type="molecule type" value="Genomic_DNA"/>
</dbReference>
<organism evidence="2 3">
    <name type="scientific">Popillia japonica</name>
    <name type="common">Japanese beetle</name>
    <dbReference type="NCBI Taxonomy" id="7064"/>
    <lineage>
        <taxon>Eukaryota</taxon>
        <taxon>Metazoa</taxon>
        <taxon>Ecdysozoa</taxon>
        <taxon>Arthropoda</taxon>
        <taxon>Hexapoda</taxon>
        <taxon>Insecta</taxon>
        <taxon>Pterygota</taxon>
        <taxon>Neoptera</taxon>
        <taxon>Endopterygota</taxon>
        <taxon>Coleoptera</taxon>
        <taxon>Polyphaga</taxon>
        <taxon>Scarabaeiformia</taxon>
        <taxon>Scarabaeidae</taxon>
        <taxon>Rutelinae</taxon>
        <taxon>Popillia</taxon>
    </lineage>
</organism>
<reference evidence="2 3" key="1">
    <citation type="journal article" date="2024" name="BMC Genomics">
        <title>De novo assembly and annotation of Popillia japonica's genome with initial clues to its potential as an invasive pest.</title>
        <authorList>
            <person name="Cucini C."/>
            <person name="Boschi S."/>
            <person name="Funari R."/>
            <person name="Cardaioli E."/>
            <person name="Iannotti N."/>
            <person name="Marturano G."/>
            <person name="Paoli F."/>
            <person name="Bruttini M."/>
            <person name="Carapelli A."/>
            <person name="Frati F."/>
            <person name="Nardi F."/>
        </authorList>
    </citation>
    <scope>NUCLEOTIDE SEQUENCE [LARGE SCALE GENOMIC DNA]</scope>
    <source>
        <strain evidence="2">DMR45628</strain>
    </source>
</reference>